<dbReference type="InterPro" id="IPR007848">
    <property type="entry name" value="Small_mtfrase_dom"/>
</dbReference>
<evidence type="ECO:0000259" key="7">
    <source>
        <dbReference type="Pfam" id="PF05175"/>
    </source>
</evidence>
<dbReference type="InterPro" id="IPR050320">
    <property type="entry name" value="N5-glutamine_MTase"/>
</dbReference>
<keyword evidence="4" id="KW-0949">S-adenosyl-L-methionine</keyword>
<gene>
    <name evidence="8" type="ORF">OHK93_003685</name>
</gene>
<keyword evidence="2" id="KW-0489">Methyltransferase</keyword>
<evidence type="ECO:0000256" key="3">
    <source>
        <dbReference type="ARBA" id="ARBA00022679"/>
    </source>
</evidence>
<reference evidence="8" key="1">
    <citation type="journal article" date="2023" name="Genome Biol. Evol.">
        <title>First Whole Genome Sequence and Flow Cytometry Genome Size Data for the Lichen-Forming Fungus Ramalina farinacea (Ascomycota).</title>
        <authorList>
            <person name="Llewellyn T."/>
            <person name="Mian S."/>
            <person name="Hill R."/>
            <person name="Leitch I.J."/>
            <person name="Gaya E."/>
        </authorList>
    </citation>
    <scope>NUCLEOTIDE SEQUENCE</scope>
    <source>
        <strain evidence="8">LIQ254RAFAR</strain>
    </source>
</reference>
<dbReference type="GO" id="GO:0003677">
    <property type="term" value="F:DNA binding"/>
    <property type="evidence" value="ECO:0007669"/>
    <property type="project" value="InterPro"/>
</dbReference>
<dbReference type="Pfam" id="PF05175">
    <property type="entry name" value="MTS"/>
    <property type="match status" value="1"/>
</dbReference>
<evidence type="ECO:0000256" key="6">
    <source>
        <dbReference type="SAM" id="MobiDB-lite"/>
    </source>
</evidence>
<evidence type="ECO:0000256" key="4">
    <source>
        <dbReference type="ARBA" id="ARBA00022691"/>
    </source>
</evidence>
<dbReference type="NCBIfam" id="TIGR00536">
    <property type="entry name" value="hemK_fam"/>
    <property type="match status" value="1"/>
</dbReference>
<evidence type="ECO:0000256" key="2">
    <source>
        <dbReference type="ARBA" id="ARBA00022603"/>
    </source>
</evidence>
<dbReference type="GO" id="GO:0005739">
    <property type="term" value="C:mitochondrion"/>
    <property type="evidence" value="ECO:0007669"/>
    <property type="project" value="TreeGrafter"/>
</dbReference>
<feature type="region of interest" description="Disordered" evidence="6">
    <location>
        <begin position="245"/>
        <end position="265"/>
    </location>
</feature>
<dbReference type="GO" id="GO:0008276">
    <property type="term" value="F:protein methyltransferase activity"/>
    <property type="evidence" value="ECO:0007669"/>
    <property type="project" value="InterPro"/>
</dbReference>
<organism evidence="8 9">
    <name type="scientific">Ramalina farinacea</name>
    <dbReference type="NCBI Taxonomy" id="258253"/>
    <lineage>
        <taxon>Eukaryota</taxon>
        <taxon>Fungi</taxon>
        <taxon>Dikarya</taxon>
        <taxon>Ascomycota</taxon>
        <taxon>Pezizomycotina</taxon>
        <taxon>Lecanoromycetes</taxon>
        <taxon>OSLEUM clade</taxon>
        <taxon>Lecanoromycetidae</taxon>
        <taxon>Lecanorales</taxon>
        <taxon>Lecanorineae</taxon>
        <taxon>Ramalinaceae</taxon>
        <taxon>Ramalina</taxon>
    </lineage>
</organism>
<dbReference type="InterPro" id="IPR002052">
    <property type="entry name" value="DNA_methylase_N6_adenine_CS"/>
</dbReference>
<evidence type="ECO:0000256" key="5">
    <source>
        <dbReference type="ARBA" id="ARBA00048391"/>
    </source>
</evidence>
<keyword evidence="3" id="KW-0808">Transferase</keyword>
<comment type="caution">
    <text evidence="8">The sequence shown here is derived from an EMBL/GenBank/DDBJ whole genome shotgun (WGS) entry which is preliminary data.</text>
</comment>
<evidence type="ECO:0000256" key="1">
    <source>
        <dbReference type="ARBA" id="ARBA00012771"/>
    </source>
</evidence>
<dbReference type="SUPFAM" id="SSF53335">
    <property type="entry name" value="S-adenosyl-L-methionine-dependent methyltransferases"/>
    <property type="match status" value="1"/>
</dbReference>
<evidence type="ECO:0000313" key="8">
    <source>
        <dbReference type="EMBL" id="MDI1492471.1"/>
    </source>
</evidence>
<dbReference type="EMBL" id="JAPUFD010000019">
    <property type="protein sequence ID" value="MDI1492471.1"/>
    <property type="molecule type" value="Genomic_DNA"/>
</dbReference>
<dbReference type="InterPro" id="IPR004556">
    <property type="entry name" value="HemK-like"/>
</dbReference>
<dbReference type="PANTHER" id="PTHR18895:SF74">
    <property type="entry name" value="MTRF1L RELEASE FACTOR GLUTAMINE METHYLTRANSFERASE"/>
    <property type="match status" value="1"/>
</dbReference>
<dbReference type="InterPro" id="IPR029063">
    <property type="entry name" value="SAM-dependent_MTases_sf"/>
</dbReference>
<dbReference type="GO" id="GO:0008170">
    <property type="term" value="F:N-methyltransferase activity"/>
    <property type="evidence" value="ECO:0007669"/>
    <property type="project" value="InterPro"/>
</dbReference>
<protein>
    <recommendedName>
        <fullName evidence="1">peptide chain release factor N(5)-glutamine methyltransferase</fullName>
        <ecNumber evidence="1">2.1.1.297</ecNumber>
    </recommendedName>
</protein>
<evidence type="ECO:0000313" key="9">
    <source>
        <dbReference type="Proteomes" id="UP001161017"/>
    </source>
</evidence>
<sequence>MPRLATSLLLKARNLNTLLPLLLRSCRDLGSAQNELRWFRDHAVAATAKDPTNSHTQATWQSRLRRMCEERSRGKPLQYILGSQPFGTLDILCRLGVLIPRPETESIAMHIMSYLPTHNGDTEASGPSKLRVLDLCTGTGCIALLTHDALSSRYKSLQILGIDNNRHAVLLARSNLQHNVRQGKLPERACNDVNFVQGDIFSRHAVPPSRSTNGQWDILIANPPYISPTAFNTTTERSVRNFEPRDALVPPSSPSRAGAQGTREGNAGGDIIYPRLLKIAREVGAKVVLFEVADMDQAMRVVGMAGMDKRWDGVEIWRDWPSVQNKGAKAEESVVVNGKITRVMGEGNGRAVFAWTLQGRNMIGRALDLEDWYIPQKLCPCTVHS</sequence>
<accession>A0AA43QTP5</accession>
<dbReference type="PANTHER" id="PTHR18895">
    <property type="entry name" value="HEMK METHYLTRANSFERASE"/>
    <property type="match status" value="1"/>
</dbReference>
<dbReference type="Proteomes" id="UP001161017">
    <property type="component" value="Unassembled WGS sequence"/>
</dbReference>
<dbReference type="PROSITE" id="PS00092">
    <property type="entry name" value="N6_MTASE"/>
    <property type="match status" value="1"/>
</dbReference>
<comment type="catalytic activity">
    <reaction evidence="5">
        <text>L-glutaminyl-[peptide chain release factor] + S-adenosyl-L-methionine = N(5)-methyl-L-glutaminyl-[peptide chain release factor] + S-adenosyl-L-homocysteine + H(+)</text>
        <dbReference type="Rhea" id="RHEA:42896"/>
        <dbReference type="Rhea" id="RHEA-COMP:10271"/>
        <dbReference type="Rhea" id="RHEA-COMP:10272"/>
        <dbReference type="ChEBI" id="CHEBI:15378"/>
        <dbReference type="ChEBI" id="CHEBI:30011"/>
        <dbReference type="ChEBI" id="CHEBI:57856"/>
        <dbReference type="ChEBI" id="CHEBI:59789"/>
        <dbReference type="ChEBI" id="CHEBI:61891"/>
        <dbReference type="EC" id="2.1.1.297"/>
    </reaction>
</comment>
<feature type="domain" description="Methyltransferase small" evidence="7">
    <location>
        <begin position="130"/>
        <end position="232"/>
    </location>
</feature>
<dbReference type="GO" id="GO:0032259">
    <property type="term" value="P:methylation"/>
    <property type="evidence" value="ECO:0007669"/>
    <property type="project" value="UniProtKB-KW"/>
</dbReference>
<proteinExistence type="predicted"/>
<dbReference type="CDD" id="cd02440">
    <property type="entry name" value="AdoMet_MTases"/>
    <property type="match status" value="1"/>
</dbReference>
<keyword evidence="9" id="KW-1185">Reference proteome</keyword>
<dbReference type="Gene3D" id="3.40.50.150">
    <property type="entry name" value="Vaccinia Virus protein VP39"/>
    <property type="match status" value="1"/>
</dbReference>
<name>A0AA43QTP5_9LECA</name>
<dbReference type="Gene3D" id="1.10.8.10">
    <property type="entry name" value="DNA helicase RuvA subunit, C-terminal domain"/>
    <property type="match status" value="1"/>
</dbReference>
<dbReference type="GO" id="GO:0009307">
    <property type="term" value="P:DNA restriction-modification system"/>
    <property type="evidence" value="ECO:0007669"/>
    <property type="project" value="UniProtKB-KW"/>
</dbReference>
<dbReference type="AlphaFoldDB" id="A0AA43QTP5"/>
<dbReference type="EC" id="2.1.1.297" evidence="1"/>